<reference evidence="2 3" key="2">
    <citation type="submission" date="2024-07" db="EMBL/GenBank/DDBJ databases">
        <authorList>
            <person name="Akdeniz Z."/>
        </authorList>
    </citation>
    <scope>NUCLEOTIDE SEQUENCE [LARGE SCALE GENOMIC DNA]</scope>
</reference>
<protein>
    <submittedName>
        <fullName evidence="2">Hypothetical_protein</fullName>
    </submittedName>
</protein>
<evidence type="ECO:0000313" key="1">
    <source>
        <dbReference type="EMBL" id="CAI9956275.1"/>
    </source>
</evidence>
<accession>A0AA86UFN1</accession>
<reference evidence="1" key="1">
    <citation type="submission" date="2023-06" db="EMBL/GenBank/DDBJ databases">
        <authorList>
            <person name="Kurt Z."/>
        </authorList>
    </citation>
    <scope>NUCLEOTIDE SEQUENCE</scope>
</reference>
<proteinExistence type="predicted"/>
<dbReference type="EMBL" id="CAXDID020000072">
    <property type="protein sequence ID" value="CAL6015321.1"/>
    <property type="molecule type" value="Genomic_DNA"/>
</dbReference>
<sequence>MQKKCLSVLSNIHAKQLHKEYSQIIALPLISPKLIPTQKQITEPSISNCNCTQHDSDTILTDQRQHQISLLLSRMDLSTCTLSEEFKNIDLLQIEKIKSQIVQSKQVTINLISQCQQLLKQQSKNIQMIQQLKNQLSK</sequence>
<dbReference type="Proteomes" id="UP001642409">
    <property type="component" value="Unassembled WGS sequence"/>
</dbReference>
<evidence type="ECO:0000313" key="2">
    <source>
        <dbReference type="EMBL" id="CAL6015321.1"/>
    </source>
</evidence>
<name>A0AA86UFN1_9EUKA</name>
<dbReference type="AlphaFoldDB" id="A0AA86UFN1"/>
<dbReference type="EMBL" id="CATOUU010000871">
    <property type="protein sequence ID" value="CAI9956275.1"/>
    <property type="molecule type" value="Genomic_DNA"/>
</dbReference>
<gene>
    <name evidence="2" type="ORF">HINF_LOCUS24709</name>
    <name evidence="1" type="ORF">HINF_LOCUS43920</name>
</gene>
<keyword evidence="3" id="KW-1185">Reference proteome</keyword>
<comment type="caution">
    <text evidence="1">The sequence shown here is derived from an EMBL/GenBank/DDBJ whole genome shotgun (WGS) entry which is preliminary data.</text>
</comment>
<evidence type="ECO:0000313" key="3">
    <source>
        <dbReference type="Proteomes" id="UP001642409"/>
    </source>
</evidence>
<organism evidence="1">
    <name type="scientific">Hexamita inflata</name>
    <dbReference type="NCBI Taxonomy" id="28002"/>
    <lineage>
        <taxon>Eukaryota</taxon>
        <taxon>Metamonada</taxon>
        <taxon>Diplomonadida</taxon>
        <taxon>Hexamitidae</taxon>
        <taxon>Hexamitinae</taxon>
        <taxon>Hexamita</taxon>
    </lineage>
</organism>